<accession>A0ABQ9X2Y7</accession>
<feature type="compositionally biased region" description="Low complexity" evidence="1">
    <location>
        <begin position="173"/>
        <end position="191"/>
    </location>
</feature>
<dbReference type="Proteomes" id="UP001281761">
    <property type="component" value="Unassembled WGS sequence"/>
</dbReference>
<evidence type="ECO:0000313" key="2">
    <source>
        <dbReference type="EMBL" id="KAK2945963.1"/>
    </source>
</evidence>
<feature type="compositionally biased region" description="Basic and acidic residues" evidence="1">
    <location>
        <begin position="45"/>
        <end position="68"/>
    </location>
</feature>
<name>A0ABQ9X2Y7_9EUKA</name>
<proteinExistence type="predicted"/>
<reference evidence="2 3" key="1">
    <citation type="journal article" date="2022" name="bioRxiv">
        <title>Genomics of Preaxostyla Flagellates Illuminates Evolutionary Transitions and the Path Towards Mitochondrial Loss.</title>
        <authorList>
            <person name="Novak L.V.F."/>
            <person name="Treitli S.C."/>
            <person name="Pyrih J."/>
            <person name="Halakuc P."/>
            <person name="Pipaliya S.V."/>
            <person name="Vacek V."/>
            <person name="Brzon O."/>
            <person name="Soukal P."/>
            <person name="Eme L."/>
            <person name="Dacks J.B."/>
            <person name="Karnkowska A."/>
            <person name="Elias M."/>
            <person name="Hampl V."/>
        </authorList>
    </citation>
    <scope>NUCLEOTIDE SEQUENCE [LARGE SCALE GENOMIC DNA]</scope>
    <source>
        <strain evidence="2">NAU3</strain>
        <tissue evidence="2">Gut</tissue>
    </source>
</reference>
<keyword evidence="3" id="KW-1185">Reference proteome</keyword>
<sequence length="215" mass="23304">MVNVERVCGIAEVDLEDDAVGEDIRVVGDGEGGEGDDTDGTGEESSLRMEERLDSQFVRSESDEKSPSEDNTPIRAVFDVDQQFSNLTEESIVSTLQSTKHTSDPTSSPPIRSDTSFPTKRQNSNTIETQSPSPPNSIAPPALSALFPQNRHDEIVEVRARELTLSQPPPSALFSSLTTPHTSSSSTLPYTHTPPPSPLSSFLPSCRRLPSRPLS</sequence>
<evidence type="ECO:0000313" key="3">
    <source>
        <dbReference type="Proteomes" id="UP001281761"/>
    </source>
</evidence>
<feature type="compositionally biased region" description="Low complexity" evidence="1">
    <location>
        <begin position="199"/>
        <end position="215"/>
    </location>
</feature>
<feature type="compositionally biased region" description="Polar residues" evidence="1">
    <location>
        <begin position="89"/>
        <end position="130"/>
    </location>
</feature>
<feature type="region of interest" description="Disordered" evidence="1">
    <location>
        <begin position="19"/>
        <end position="76"/>
    </location>
</feature>
<feature type="compositionally biased region" description="Acidic residues" evidence="1">
    <location>
        <begin position="31"/>
        <end position="42"/>
    </location>
</feature>
<comment type="caution">
    <text evidence="2">The sequence shown here is derived from an EMBL/GenBank/DDBJ whole genome shotgun (WGS) entry which is preliminary data.</text>
</comment>
<dbReference type="EMBL" id="JARBJD010000242">
    <property type="protein sequence ID" value="KAK2945963.1"/>
    <property type="molecule type" value="Genomic_DNA"/>
</dbReference>
<feature type="region of interest" description="Disordered" evidence="1">
    <location>
        <begin position="89"/>
        <end position="143"/>
    </location>
</feature>
<feature type="region of interest" description="Disordered" evidence="1">
    <location>
        <begin position="162"/>
        <end position="215"/>
    </location>
</feature>
<organism evidence="2 3">
    <name type="scientific">Blattamonas nauphoetae</name>
    <dbReference type="NCBI Taxonomy" id="2049346"/>
    <lineage>
        <taxon>Eukaryota</taxon>
        <taxon>Metamonada</taxon>
        <taxon>Preaxostyla</taxon>
        <taxon>Oxymonadida</taxon>
        <taxon>Blattamonas</taxon>
    </lineage>
</organism>
<evidence type="ECO:0000256" key="1">
    <source>
        <dbReference type="SAM" id="MobiDB-lite"/>
    </source>
</evidence>
<gene>
    <name evidence="2" type="ORF">BLNAU_19107</name>
</gene>
<protein>
    <submittedName>
        <fullName evidence="2">Uncharacterized protein</fullName>
    </submittedName>
</protein>